<proteinExistence type="inferred from homology"/>
<dbReference type="Pfam" id="PF03091">
    <property type="entry name" value="CutA1"/>
    <property type="match status" value="1"/>
</dbReference>
<dbReference type="PANTHER" id="PTHR23419">
    <property type="entry name" value="DIVALENT CATION TOLERANCE CUTA-RELATED"/>
    <property type="match status" value="1"/>
</dbReference>
<gene>
    <name evidence="2" type="ORF">DEQ80_04325</name>
</gene>
<dbReference type="InterPro" id="IPR015867">
    <property type="entry name" value="N-reg_PII/ATP_PRibTrfase_C"/>
</dbReference>
<sequence length="105" mass="12087">MTEPCCMILTTTDDPQEAERMAELLVTRRLAACVQTTGITSRYIWKGKFTRQDETMLIIKTTTRLAPEVERAIRENHSYEVPEIIQVPVERGLDAYLQWIAESTL</sequence>
<dbReference type="EMBL" id="DPBP01000020">
    <property type="protein sequence ID" value="HCE17066.1"/>
    <property type="molecule type" value="Genomic_DNA"/>
</dbReference>
<reference evidence="2 3" key="1">
    <citation type="journal article" date="2018" name="Nat. Biotechnol.">
        <title>A standardized bacterial taxonomy based on genome phylogeny substantially revises the tree of life.</title>
        <authorList>
            <person name="Parks D.H."/>
            <person name="Chuvochina M."/>
            <person name="Waite D.W."/>
            <person name="Rinke C."/>
            <person name="Skarshewski A."/>
            <person name="Chaumeil P.A."/>
            <person name="Hugenholtz P."/>
        </authorList>
    </citation>
    <scope>NUCLEOTIDE SEQUENCE [LARGE SCALE GENOMIC DNA]</scope>
    <source>
        <strain evidence="2">UBA8781</strain>
    </source>
</reference>
<protein>
    <submittedName>
        <fullName evidence="2">Divalent-cation tolerance protein CutA</fullName>
    </submittedName>
</protein>
<dbReference type="AlphaFoldDB" id="A0A3D1JHH5"/>
<dbReference type="Proteomes" id="UP000264141">
    <property type="component" value="Unassembled WGS sequence"/>
</dbReference>
<dbReference type="GO" id="GO:0005507">
    <property type="term" value="F:copper ion binding"/>
    <property type="evidence" value="ECO:0007669"/>
    <property type="project" value="TreeGrafter"/>
</dbReference>
<dbReference type="GO" id="GO:0010038">
    <property type="term" value="P:response to metal ion"/>
    <property type="evidence" value="ECO:0007669"/>
    <property type="project" value="InterPro"/>
</dbReference>
<organism evidence="2 3">
    <name type="scientific">Anaerolinea thermolimosa</name>
    <dbReference type="NCBI Taxonomy" id="229919"/>
    <lineage>
        <taxon>Bacteria</taxon>
        <taxon>Bacillati</taxon>
        <taxon>Chloroflexota</taxon>
        <taxon>Anaerolineae</taxon>
        <taxon>Anaerolineales</taxon>
        <taxon>Anaerolineaceae</taxon>
        <taxon>Anaerolinea</taxon>
    </lineage>
</organism>
<dbReference type="InterPro" id="IPR011322">
    <property type="entry name" value="N-reg_PII-like_a/b"/>
</dbReference>
<dbReference type="PANTHER" id="PTHR23419:SF8">
    <property type="entry name" value="FI09726P"/>
    <property type="match status" value="1"/>
</dbReference>
<evidence type="ECO:0000256" key="1">
    <source>
        <dbReference type="ARBA" id="ARBA00010169"/>
    </source>
</evidence>
<dbReference type="InterPro" id="IPR004323">
    <property type="entry name" value="Ion_tolerance_CutA"/>
</dbReference>
<accession>A0A3D1JHH5</accession>
<comment type="caution">
    <text evidence="2">The sequence shown here is derived from an EMBL/GenBank/DDBJ whole genome shotgun (WGS) entry which is preliminary data.</text>
</comment>
<name>A0A3D1JHH5_9CHLR</name>
<evidence type="ECO:0000313" key="3">
    <source>
        <dbReference type="Proteomes" id="UP000264141"/>
    </source>
</evidence>
<comment type="similarity">
    <text evidence="1">Belongs to the CutA family.</text>
</comment>
<dbReference type="STRING" id="229919.GCA_001050195_02952"/>
<dbReference type="Gene3D" id="3.30.70.120">
    <property type="match status" value="1"/>
</dbReference>
<dbReference type="SUPFAM" id="SSF54913">
    <property type="entry name" value="GlnB-like"/>
    <property type="match status" value="1"/>
</dbReference>
<evidence type="ECO:0000313" key="2">
    <source>
        <dbReference type="EMBL" id="HCE17066.1"/>
    </source>
</evidence>